<sequence>MTILCSNEAQGKSDWSLVFYQQFSTLCTNHMTILCSKEAKGKRSGQIRKIQIKSDKKHSDQTRKIQIKSYQIRKVHPVFHISLIKKSLTNNAQSELVKEVRRNQGGKWEVLVHWKHLPDFEDF</sequence>
<comment type="caution">
    <text evidence="1">The sequence shown here is derived from an EMBL/GenBank/DDBJ whole genome shotgun (WGS) entry which is preliminary data.</text>
</comment>
<protein>
    <recommendedName>
        <fullName evidence="3">Chromo domain-containing protein</fullName>
    </recommendedName>
</protein>
<organism evidence="1 2">
    <name type="scientific">Cuscuta epithymum</name>
    <dbReference type="NCBI Taxonomy" id="186058"/>
    <lineage>
        <taxon>Eukaryota</taxon>
        <taxon>Viridiplantae</taxon>
        <taxon>Streptophyta</taxon>
        <taxon>Embryophyta</taxon>
        <taxon>Tracheophyta</taxon>
        <taxon>Spermatophyta</taxon>
        <taxon>Magnoliopsida</taxon>
        <taxon>eudicotyledons</taxon>
        <taxon>Gunneridae</taxon>
        <taxon>Pentapetalae</taxon>
        <taxon>asterids</taxon>
        <taxon>lamiids</taxon>
        <taxon>Solanales</taxon>
        <taxon>Convolvulaceae</taxon>
        <taxon>Cuscuteae</taxon>
        <taxon>Cuscuta</taxon>
        <taxon>Cuscuta subgen. Cuscuta</taxon>
    </lineage>
</organism>
<dbReference type="EMBL" id="CAMAPF010000201">
    <property type="protein sequence ID" value="CAH9113031.1"/>
    <property type="molecule type" value="Genomic_DNA"/>
</dbReference>
<dbReference type="Proteomes" id="UP001152523">
    <property type="component" value="Unassembled WGS sequence"/>
</dbReference>
<evidence type="ECO:0000313" key="1">
    <source>
        <dbReference type="EMBL" id="CAH9113031.1"/>
    </source>
</evidence>
<dbReference type="AlphaFoldDB" id="A0AAV0E1W6"/>
<name>A0AAV0E1W6_9ASTE</name>
<keyword evidence="2" id="KW-1185">Reference proteome</keyword>
<evidence type="ECO:0008006" key="3">
    <source>
        <dbReference type="Google" id="ProtNLM"/>
    </source>
</evidence>
<proteinExistence type="predicted"/>
<accession>A0AAV0E1W6</accession>
<evidence type="ECO:0000313" key="2">
    <source>
        <dbReference type="Proteomes" id="UP001152523"/>
    </source>
</evidence>
<reference evidence="1" key="1">
    <citation type="submission" date="2022-07" db="EMBL/GenBank/DDBJ databases">
        <authorList>
            <person name="Macas J."/>
            <person name="Novak P."/>
            <person name="Neumann P."/>
        </authorList>
    </citation>
    <scope>NUCLEOTIDE SEQUENCE</scope>
</reference>
<gene>
    <name evidence="1" type="ORF">CEPIT_LOCUS20151</name>
</gene>